<feature type="transmembrane region" description="Helical" evidence="7">
    <location>
        <begin position="407"/>
        <end position="429"/>
    </location>
</feature>
<evidence type="ECO:0000256" key="5">
    <source>
        <dbReference type="ARBA" id="ARBA00022989"/>
    </source>
</evidence>
<reference evidence="9 10" key="1">
    <citation type="submission" date="2015-05" db="EMBL/GenBank/DDBJ databases">
        <title>Distinctive expansion of gene families associated with plant cell wall degradation and secondary metabolism in the genomes of grapevine trunk pathogens.</title>
        <authorList>
            <person name="Lawrence D.P."/>
            <person name="Travadon R."/>
            <person name="Rolshausen P.E."/>
            <person name="Baumgartner K."/>
        </authorList>
    </citation>
    <scope>NUCLEOTIDE SEQUENCE [LARGE SCALE GENOMIC DNA]</scope>
    <source>
        <strain evidence="9">DA912</strain>
    </source>
</reference>
<accession>A0A0G2FK94</accession>
<feature type="transmembrane region" description="Helical" evidence="7">
    <location>
        <begin position="354"/>
        <end position="371"/>
    </location>
</feature>
<comment type="caution">
    <text evidence="9">The sequence shown here is derived from an EMBL/GenBank/DDBJ whole genome shotgun (WGS) entry which is preliminary data.</text>
</comment>
<dbReference type="Gene3D" id="1.20.1250.20">
    <property type="entry name" value="MFS general substrate transporter like domains"/>
    <property type="match status" value="1"/>
</dbReference>
<dbReference type="InterPro" id="IPR050360">
    <property type="entry name" value="MFS_Sugar_Transporters"/>
</dbReference>
<feature type="transmembrane region" description="Helical" evidence="7">
    <location>
        <begin position="479"/>
        <end position="497"/>
    </location>
</feature>
<comment type="similarity">
    <text evidence="2">Belongs to the major facilitator superfamily. Sugar transporter (TC 2.A.1.1) family.</text>
</comment>
<keyword evidence="10" id="KW-1185">Reference proteome</keyword>
<gene>
    <name evidence="9" type="ORF">UCDDA912_g05551</name>
</gene>
<evidence type="ECO:0000256" key="1">
    <source>
        <dbReference type="ARBA" id="ARBA00004141"/>
    </source>
</evidence>
<dbReference type="AlphaFoldDB" id="A0A0G2FK94"/>
<evidence type="ECO:0000256" key="7">
    <source>
        <dbReference type="SAM" id="Phobius"/>
    </source>
</evidence>
<dbReference type="Pfam" id="PF00083">
    <property type="entry name" value="Sugar_tr"/>
    <property type="match status" value="1"/>
</dbReference>
<dbReference type="PANTHER" id="PTHR48022">
    <property type="entry name" value="PLASTIDIC GLUCOSE TRANSPORTER 4"/>
    <property type="match status" value="1"/>
</dbReference>
<dbReference type="FunFam" id="1.20.1250.20:FF:000134">
    <property type="entry name" value="MFS sugar transporter protein"/>
    <property type="match status" value="1"/>
</dbReference>
<keyword evidence="4 7" id="KW-0812">Transmembrane</keyword>
<name>A0A0G2FK94_9PEZI</name>
<dbReference type="Proteomes" id="UP000034680">
    <property type="component" value="Unassembled WGS sequence"/>
</dbReference>
<organism evidence="9 10">
    <name type="scientific">Diaporthe ampelina</name>
    <dbReference type="NCBI Taxonomy" id="1214573"/>
    <lineage>
        <taxon>Eukaryota</taxon>
        <taxon>Fungi</taxon>
        <taxon>Dikarya</taxon>
        <taxon>Ascomycota</taxon>
        <taxon>Pezizomycotina</taxon>
        <taxon>Sordariomycetes</taxon>
        <taxon>Sordariomycetidae</taxon>
        <taxon>Diaporthales</taxon>
        <taxon>Diaporthaceae</taxon>
        <taxon>Diaporthe</taxon>
    </lineage>
</organism>
<feature type="transmembrane region" description="Helical" evidence="7">
    <location>
        <begin position="156"/>
        <end position="176"/>
    </location>
</feature>
<feature type="transmembrane region" description="Helical" evidence="7">
    <location>
        <begin position="378"/>
        <end position="401"/>
    </location>
</feature>
<evidence type="ECO:0000256" key="6">
    <source>
        <dbReference type="ARBA" id="ARBA00023136"/>
    </source>
</evidence>
<dbReference type="PROSITE" id="PS50850">
    <property type="entry name" value="MFS"/>
    <property type="match status" value="1"/>
</dbReference>
<dbReference type="GO" id="GO:0005351">
    <property type="term" value="F:carbohydrate:proton symporter activity"/>
    <property type="evidence" value="ECO:0007669"/>
    <property type="project" value="TreeGrafter"/>
</dbReference>
<dbReference type="SUPFAM" id="SSF103473">
    <property type="entry name" value="MFS general substrate transporter"/>
    <property type="match status" value="1"/>
</dbReference>
<evidence type="ECO:0000313" key="9">
    <source>
        <dbReference type="EMBL" id="KKY34479.1"/>
    </source>
</evidence>
<keyword evidence="3" id="KW-0813">Transport</keyword>
<dbReference type="EMBL" id="LCUC01000201">
    <property type="protein sequence ID" value="KKY34479.1"/>
    <property type="molecule type" value="Genomic_DNA"/>
</dbReference>
<keyword evidence="9" id="KW-0762">Sugar transport</keyword>
<feature type="transmembrane region" description="Helical" evidence="7">
    <location>
        <begin position="219"/>
        <end position="241"/>
    </location>
</feature>
<sequence>MSTPAPVEVTASNVHRKDALKAEKLGLDVEEVVVARISEEDLIRISRECLDIHSRTGYRIALITLVMGFNMAGYGVDWGVIGSINSYDTFHDYFGFPNSGAILGTINGLMTIGNFCGAPFLALGDVIGRRGVNFAGNIIVIIAALLQGLAPNLATLMVGRFLLGFGSSMASAPQYVAEIAPLHLRGRLVGFFGTFFQFGSVIMIGAMTGFTKWNSNYQWRIPLILEAFFPVLCISTIYFLCPESPRYLVLKGRREEARKVIAKYMTTHDDVDAPIVPLIMQQIEESIESSRTGKWAAYDYRVFFTKAAGYRTFVLTLYSIFQQWNGGAIISYYLSPALDTIGITAAVDQLGINLGSTMTYFVFEFVGAFLVDIFRRRTLIFAGLATFILCQFAATITSWQYSLHESHATAVLTVVWIFIYQVCSASLIATMHNLYPVEILSLPLRAKGMGFYNMVQGAAGVVQNYGISVGIQRVGYKIWVVYIVYNTLQLVVAYFVFPETSKLNLEEIDTIFETPGSNPVKLSLKIEKAREEKERLERDGAA</sequence>
<comment type="subcellular location">
    <subcellularLocation>
        <location evidence="1">Membrane</location>
        <topology evidence="1">Multi-pass membrane protein</topology>
    </subcellularLocation>
</comment>
<feature type="transmembrane region" description="Helical" evidence="7">
    <location>
        <begin position="188"/>
        <end position="207"/>
    </location>
</feature>
<evidence type="ECO:0000256" key="3">
    <source>
        <dbReference type="ARBA" id="ARBA00022448"/>
    </source>
</evidence>
<evidence type="ECO:0000256" key="2">
    <source>
        <dbReference type="ARBA" id="ARBA00010992"/>
    </source>
</evidence>
<keyword evidence="6 7" id="KW-0472">Membrane</keyword>
<feature type="domain" description="Major facilitator superfamily (MFS) profile" evidence="8">
    <location>
        <begin position="63"/>
        <end position="501"/>
    </location>
</feature>
<evidence type="ECO:0000313" key="10">
    <source>
        <dbReference type="Proteomes" id="UP000034680"/>
    </source>
</evidence>
<feature type="transmembrane region" description="Helical" evidence="7">
    <location>
        <begin position="101"/>
        <end position="124"/>
    </location>
</feature>
<dbReference type="OrthoDB" id="65569at2759"/>
<dbReference type="InterPro" id="IPR020846">
    <property type="entry name" value="MFS_dom"/>
</dbReference>
<dbReference type="GO" id="GO:0016020">
    <property type="term" value="C:membrane"/>
    <property type="evidence" value="ECO:0007669"/>
    <property type="project" value="UniProtKB-SubCell"/>
</dbReference>
<dbReference type="InterPro" id="IPR036259">
    <property type="entry name" value="MFS_trans_sf"/>
</dbReference>
<dbReference type="PANTHER" id="PTHR48022:SF79">
    <property type="entry name" value="LACTOSE PERMEASE, PUTATIVE (AFU_ORTHOLOGUE AFUA_6G01860)-RELATED"/>
    <property type="match status" value="1"/>
</dbReference>
<evidence type="ECO:0000256" key="4">
    <source>
        <dbReference type="ARBA" id="ARBA00022692"/>
    </source>
</evidence>
<feature type="transmembrane region" description="Helical" evidence="7">
    <location>
        <begin position="313"/>
        <end position="334"/>
    </location>
</feature>
<feature type="transmembrane region" description="Helical" evidence="7">
    <location>
        <begin position="60"/>
        <end position="81"/>
    </location>
</feature>
<keyword evidence="5 7" id="KW-1133">Transmembrane helix</keyword>
<reference evidence="9 10" key="2">
    <citation type="submission" date="2015-05" db="EMBL/GenBank/DDBJ databases">
        <authorList>
            <person name="Morales-Cruz A."/>
            <person name="Amrine K.C."/>
            <person name="Cantu D."/>
        </authorList>
    </citation>
    <scope>NUCLEOTIDE SEQUENCE [LARGE SCALE GENOMIC DNA]</scope>
    <source>
        <strain evidence="9">DA912</strain>
    </source>
</reference>
<protein>
    <submittedName>
        <fullName evidence="9">Putative mfs sugar transporter</fullName>
    </submittedName>
</protein>
<proteinExistence type="inferred from homology"/>
<feature type="transmembrane region" description="Helical" evidence="7">
    <location>
        <begin position="131"/>
        <end position="150"/>
    </location>
</feature>
<dbReference type="InterPro" id="IPR005828">
    <property type="entry name" value="MFS_sugar_transport-like"/>
</dbReference>
<evidence type="ECO:0000259" key="8">
    <source>
        <dbReference type="PROSITE" id="PS50850"/>
    </source>
</evidence>